<dbReference type="Gene3D" id="2.60.98.20">
    <property type="entry name" value="Flagellar hook protein FlgE"/>
    <property type="match status" value="1"/>
</dbReference>
<evidence type="ECO:0000256" key="5">
    <source>
        <dbReference type="RuleBase" id="RU362116"/>
    </source>
</evidence>
<name>A0A6P1DVP8_9GAMM</name>
<evidence type="ECO:0000313" key="10">
    <source>
        <dbReference type="EMBL" id="NEX21071.1"/>
    </source>
</evidence>
<dbReference type="AlphaFoldDB" id="A0A6P1DVP8"/>
<dbReference type="GO" id="GO:0005829">
    <property type="term" value="C:cytosol"/>
    <property type="evidence" value="ECO:0007669"/>
    <property type="project" value="TreeGrafter"/>
</dbReference>
<protein>
    <recommendedName>
        <fullName evidence="3 5">Flagellar hook protein FlgE</fullName>
    </recommendedName>
</protein>
<evidence type="ECO:0000256" key="1">
    <source>
        <dbReference type="ARBA" id="ARBA00004117"/>
    </source>
</evidence>
<organism evidence="10 11">
    <name type="scientific">Thiorhodococcus mannitoliphagus</name>
    <dbReference type="NCBI Taxonomy" id="329406"/>
    <lineage>
        <taxon>Bacteria</taxon>
        <taxon>Pseudomonadati</taxon>
        <taxon>Pseudomonadota</taxon>
        <taxon>Gammaproteobacteria</taxon>
        <taxon>Chromatiales</taxon>
        <taxon>Chromatiaceae</taxon>
        <taxon>Thiorhodococcus</taxon>
    </lineage>
</organism>
<evidence type="ECO:0000259" key="8">
    <source>
        <dbReference type="Pfam" id="PF07559"/>
    </source>
</evidence>
<dbReference type="InterPro" id="IPR020013">
    <property type="entry name" value="Flagellar_FlgE/F/G"/>
</dbReference>
<evidence type="ECO:0000313" key="11">
    <source>
        <dbReference type="Proteomes" id="UP000471640"/>
    </source>
</evidence>
<feature type="domain" description="Flagellar basal-body/hook protein C-terminal" evidence="7">
    <location>
        <begin position="398"/>
        <end position="443"/>
    </location>
</feature>
<dbReference type="InterPro" id="IPR019776">
    <property type="entry name" value="Flagellar_basal_body_rod_CS"/>
</dbReference>
<reference evidence="10 11" key="2">
    <citation type="submission" date="2020-02" db="EMBL/GenBank/DDBJ databases">
        <title>Genome sequences of Thiorhodococcus mannitoliphagus and Thiorhodococcus minor, purple sulfur photosynthetic bacteria in the gammaproteobacterial family, Chromatiaceae.</title>
        <authorList>
            <person name="Aviles F.A."/>
            <person name="Meyer T.E."/>
            <person name="Kyndt J.A."/>
        </authorList>
    </citation>
    <scope>NUCLEOTIDE SEQUENCE [LARGE SCALE GENOMIC DNA]</scope>
    <source>
        <strain evidence="10 11">DSM 18266</strain>
    </source>
</reference>
<dbReference type="NCBIfam" id="TIGR03506">
    <property type="entry name" value="FlgEFG_subfam"/>
    <property type="match status" value="1"/>
</dbReference>
<dbReference type="InterPro" id="IPR010930">
    <property type="entry name" value="Flg_bb/hook_C_dom"/>
</dbReference>
<comment type="function">
    <text evidence="5">A flexible structure which links the flagellar filament to the drive apparatus in the basal body.</text>
</comment>
<sequence length="443" mass="46717">MPFRIGLSGLNAAAADLEVTGNNIANTATVGFKESRAEFADVFSQAYGGISKTAIGSGVRLAATTQQFSQGNIEYTENALDLAINGQGFFVLNDDGGRVYSRAGAFQINRDGYVVNTSGQRLQVYEPVDKGVTDTKFNTGQLTDLQLEFGDNAPASTEEVMATLNLVSDALPPADETGAAVTVVDVTNPDSYNYSTSVTIYDSLGTPRTMTMYFLKTGSGGPPADDIVSDPLKWKVYMELDGLTTGATTPGQEFDLEFDSNGQLVDPTGPLVPDFPIADYEPTNGATIGGIDPITGDPVPIQVDVSGLTQYGTQYSVSDLSQNGYTTGRLSGFDVDQTGVVFARYSNGQSGVLGKVALANFKNPQGLQQLGDNNWAETYAAGDPVFGDPGTSNLGLIQSGGLEASNVDIAEELVNLITAQRNYQANAKTITTADEVTQTIINI</sequence>
<proteinExistence type="inferred from homology"/>
<keyword evidence="10" id="KW-0966">Cell projection</keyword>
<evidence type="ECO:0000256" key="2">
    <source>
        <dbReference type="ARBA" id="ARBA00009677"/>
    </source>
</evidence>
<reference evidence="11" key="1">
    <citation type="journal article" date="2020" name="Microbiol. Resour. Announc.">
        <title>Draft Genome Sequences of Thiorhodococcus mannitoliphagus and Thiorhodococcus minor, Purple Sulfur Photosynthetic Bacteria in the Gammaproteobacterial Family Chromatiaceae.</title>
        <authorList>
            <person name="Aviles F.A."/>
            <person name="Meyer T.E."/>
            <person name="Kyndt J.A."/>
        </authorList>
    </citation>
    <scope>NUCLEOTIDE SEQUENCE [LARGE SCALE GENOMIC DNA]</scope>
    <source>
        <strain evidence="11">DSM 18266</strain>
    </source>
</reference>
<comment type="caution">
    <text evidence="10">The sequence shown here is derived from an EMBL/GenBank/DDBJ whole genome shotgun (WGS) entry which is preliminary data.</text>
</comment>
<keyword evidence="10" id="KW-0282">Flagellum</keyword>
<evidence type="ECO:0000259" key="7">
    <source>
        <dbReference type="Pfam" id="PF06429"/>
    </source>
</evidence>
<evidence type="ECO:0000256" key="4">
    <source>
        <dbReference type="ARBA" id="ARBA00023143"/>
    </source>
</evidence>
<feature type="domain" description="Flagellar hook protein FlgE/F/G-like D1" evidence="9">
    <location>
        <begin position="83"/>
        <end position="133"/>
    </location>
</feature>
<dbReference type="Pfam" id="PF22692">
    <property type="entry name" value="LlgE_F_G_D1"/>
    <property type="match status" value="1"/>
</dbReference>
<dbReference type="PANTHER" id="PTHR30435:SF1">
    <property type="entry name" value="FLAGELLAR HOOK PROTEIN FLGE"/>
    <property type="match status" value="1"/>
</dbReference>
<evidence type="ECO:0000259" key="9">
    <source>
        <dbReference type="Pfam" id="PF22692"/>
    </source>
</evidence>
<evidence type="ECO:0000259" key="6">
    <source>
        <dbReference type="Pfam" id="PF00460"/>
    </source>
</evidence>
<dbReference type="RefSeq" id="WP_164654175.1">
    <property type="nucleotide sequence ID" value="NZ_JAAIJR010000044.1"/>
</dbReference>
<dbReference type="InterPro" id="IPR037925">
    <property type="entry name" value="FlgE/F/G-like"/>
</dbReference>
<dbReference type="InterPro" id="IPR011491">
    <property type="entry name" value="FlgE_D2"/>
</dbReference>
<dbReference type="SUPFAM" id="SSF117143">
    <property type="entry name" value="Flagellar hook protein flgE"/>
    <property type="match status" value="1"/>
</dbReference>
<comment type="subcellular location">
    <subcellularLocation>
        <location evidence="1 5">Bacterial flagellum basal body</location>
    </subcellularLocation>
</comment>
<keyword evidence="4 5" id="KW-0975">Bacterial flagellum</keyword>
<feature type="domain" description="Flagellar basal body rod protein N-terminal" evidence="6">
    <location>
        <begin position="3"/>
        <end position="33"/>
    </location>
</feature>
<dbReference type="InterPro" id="IPR001444">
    <property type="entry name" value="Flag_bb_rod_N"/>
</dbReference>
<dbReference type="GO" id="GO:0071978">
    <property type="term" value="P:bacterial-type flagellum-dependent swarming motility"/>
    <property type="evidence" value="ECO:0007669"/>
    <property type="project" value="TreeGrafter"/>
</dbReference>
<evidence type="ECO:0000256" key="3">
    <source>
        <dbReference type="ARBA" id="ARBA00019015"/>
    </source>
</evidence>
<accession>A0A6P1DVP8</accession>
<dbReference type="Pfam" id="PF06429">
    <property type="entry name" value="Flg_bbr_C"/>
    <property type="match status" value="1"/>
</dbReference>
<dbReference type="EMBL" id="JAAIJR010000044">
    <property type="protein sequence ID" value="NEX21071.1"/>
    <property type="molecule type" value="Genomic_DNA"/>
</dbReference>
<dbReference type="GO" id="GO:0009424">
    <property type="term" value="C:bacterial-type flagellum hook"/>
    <property type="evidence" value="ECO:0007669"/>
    <property type="project" value="TreeGrafter"/>
</dbReference>
<keyword evidence="11" id="KW-1185">Reference proteome</keyword>
<comment type="similarity">
    <text evidence="2 5">Belongs to the flagella basal body rod proteins family.</text>
</comment>
<gene>
    <name evidence="10" type="ORF">G3480_12235</name>
</gene>
<dbReference type="InterPro" id="IPR053967">
    <property type="entry name" value="LlgE_F_G-like_D1"/>
</dbReference>
<dbReference type="PANTHER" id="PTHR30435">
    <property type="entry name" value="FLAGELLAR PROTEIN"/>
    <property type="match status" value="1"/>
</dbReference>
<dbReference type="Proteomes" id="UP000471640">
    <property type="component" value="Unassembled WGS sequence"/>
</dbReference>
<feature type="domain" description="Flagellar hook protein FlgE D2" evidence="8">
    <location>
        <begin position="183"/>
        <end position="325"/>
    </location>
</feature>
<dbReference type="NCBIfam" id="NF004238">
    <property type="entry name" value="PRK05682.1-1"/>
    <property type="match status" value="1"/>
</dbReference>
<dbReference type="GO" id="GO:0009425">
    <property type="term" value="C:bacterial-type flagellum basal body"/>
    <property type="evidence" value="ECO:0007669"/>
    <property type="project" value="UniProtKB-SubCell"/>
</dbReference>
<dbReference type="Pfam" id="PF07559">
    <property type="entry name" value="FlgE_D2"/>
    <property type="match status" value="1"/>
</dbReference>
<dbReference type="InterPro" id="IPR037058">
    <property type="entry name" value="Falgellar_hook_FlgE_sf"/>
</dbReference>
<dbReference type="Pfam" id="PF00460">
    <property type="entry name" value="Flg_bb_rod"/>
    <property type="match status" value="1"/>
</dbReference>
<dbReference type="PROSITE" id="PS00588">
    <property type="entry name" value="FLAGELLA_BB_ROD"/>
    <property type="match status" value="1"/>
</dbReference>
<keyword evidence="10" id="KW-0969">Cilium</keyword>